<evidence type="ECO:0000313" key="3">
    <source>
        <dbReference type="Proteomes" id="UP001164746"/>
    </source>
</evidence>
<name>A0ABY7FYH8_MYAAR</name>
<sequence>MKNIILTNMRSQMASSVGTRHEFDASKRTWDFTSLQEVHVRANALLRQAMLNERYKRWKKVIELYKELLWLISLEHFPDDYEPPSSYSMLLYELHFHLGVAFQHVGKHSKAVKEFGKTIEVVSIAKNGCLAGCLTNSCLMTPIYARSYKNSLKDAETAVVLDSQSAGLKDLETALKLDKNHVCAVMLSTSFTKPLCADSAKMAAYEKLKAKAVRLCEDAETYLTCNSFSHSCILEFYDKFLFPLSVPHTITRIDLRPEKPSKKQLAQLEKEQKRDAQQKRAQSAIVRPGERFARSATSTETENSRVETRPTTSNQNEQRFSTPSQSVKRRPFTAPAGVRMTSDSPVRSGSPEKPNTSPEFRKRPHTTDAQHKTSSKKNIVIETPSNYSISVFQSTNIKFAPRMYYRPWSGDKLPVSERPPITFAPKFY</sequence>
<evidence type="ECO:0000256" key="1">
    <source>
        <dbReference type="SAM" id="MobiDB-lite"/>
    </source>
</evidence>
<evidence type="ECO:0000313" key="2">
    <source>
        <dbReference type="EMBL" id="WAR26229.1"/>
    </source>
</evidence>
<feature type="compositionally biased region" description="Polar residues" evidence="1">
    <location>
        <begin position="309"/>
        <end position="326"/>
    </location>
</feature>
<protein>
    <submittedName>
        <fullName evidence="2">Uncharacterized protein</fullName>
    </submittedName>
</protein>
<accession>A0ABY7FYH8</accession>
<gene>
    <name evidence="2" type="ORF">MAR_011933</name>
</gene>
<proteinExistence type="predicted"/>
<feature type="compositionally biased region" description="Basic and acidic residues" evidence="1">
    <location>
        <begin position="359"/>
        <end position="371"/>
    </location>
</feature>
<dbReference type="SUPFAM" id="SSF48452">
    <property type="entry name" value="TPR-like"/>
    <property type="match status" value="1"/>
</dbReference>
<dbReference type="Proteomes" id="UP001164746">
    <property type="component" value="Chromosome 14"/>
</dbReference>
<reference evidence="2" key="1">
    <citation type="submission" date="2022-11" db="EMBL/GenBank/DDBJ databases">
        <title>Centuries of genome instability and evolution in soft-shell clam transmissible cancer (bioRxiv).</title>
        <authorList>
            <person name="Hart S.F.M."/>
            <person name="Yonemitsu M.A."/>
            <person name="Giersch R.M."/>
            <person name="Beal B.F."/>
            <person name="Arriagada G."/>
            <person name="Davis B.W."/>
            <person name="Ostrander E.A."/>
            <person name="Goff S.P."/>
            <person name="Metzger M.J."/>
        </authorList>
    </citation>
    <scope>NUCLEOTIDE SEQUENCE</scope>
    <source>
        <strain evidence="2">MELC-2E11</strain>
        <tissue evidence="2">Siphon/mantle</tissue>
    </source>
</reference>
<dbReference type="InterPro" id="IPR011990">
    <property type="entry name" value="TPR-like_helical_dom_sf"/>
</dbReference>
<feature type="compositionally biased region" description="Basic and acidic residues" evidence="1">
    <location>
        <begin position="268"/>
        <end position="278"/>
    </location>
</feature>
<organism evidence="2 3">
    <name type="scientific">Mya arenaria</name>
    <name type="common">Soft-shell clam</name>
    <dbReference type="NCBI Taxonomy" id="6604"/>
    <lineage>
        <taxon>Eukaryota</taxon>
        <taxon>Metazoa</taxon>
        <taxon>Spiralia</taxon>
        <taxon>Lophotrochozoa</taxon>
        <taxon>Mollusca</taxon>
        <taxon>Bivalvia</taxon>
        <taxon>Autobranchia</taxon>
        <taxon>Heteroconchia</taxon>
        <taxon>Euheterodonta</taxon>
        <taxon>Imparidentia</taxon>
        <taxon>Neoheterodontei</taxon>
        <taxon>Myida</taxon>
        <taxon>Myoidea</taxon>
        <taxon>Myidae</taxon>
        <taxon>Mya</taxon>
    </lineage>
</organism>
<keyword evidence="3" id="KW-1185">Reference proteome</keyword>
<dbReference type="EMBL" id="CP111025">
    <property type="protein sequence ID" value="WAR26229.1"/>
    <property type="molecule type" value="Genomic_DNA"/>
</dbReference>
<feature type="compositionally biased region" description="Polar residues" evidence="1">
    <location>
        <begin position="341"/>
        <end position="358"/>
    </location>
</feature>
<dbReference type="Gene3D" id="1.25.40.10">
    <property type="entry name" value="Tetratricopeptide repeat domain"/>
    <property type="match status" value="1"/>
</dbReference>
<feature type="region of interest" description="Disordered" evidence="1">
    <location>
        <begin position="255"/>
        <end position="378"/>
    </location>
</feature>